<dbReference type="InterPro" id="IPR000914">
    <property type="entry name" value="SBP_5_dom"/>
</dbReference>
<dbReference type="PANTHER" id="PTHR30290:SF9">
    <property type="entry name" value="OLIGOPEPTIDE-BINDING PROTEIN APPA"/>
    <property type="match status" value="1"/>
</dbReference>
<comment type="similarity">
    <text evidence="1">Belongs to the bacterial solute-binding protein 5 family.</text>
</comment>
<dbReference type="PANTHER" id="PTHR30290">
    <property type="entry name" value="PERIPLASMIC BINDING COMPONENT OF ABC TRANSPORTER"/>
    <property type="match status" value="1"/>
</dbReference>
<dbReference type="InterPro" id="IPR030678">
    <property type="entry name" value="Peptide/Ni-bd"/>
</dbReference>
<dbReference type="Gene3D" id="3.40.190.10">
    <property type="entry name" value="Periplasmic binding protein-like II"/>
    <property type="match status" value="2"/>
</dbReference>
<dbReference type="Proteomes" id="UP000231183">
    <property type="component" value="Unassembled WGS sequence"/>
</dbReference>
<name>A0A2M6W4G7_9BACT</name>
<dbReference type="InterPro" id="IPR039424">
    <property type="entry name" value="SBP_5"/>
</dbReference>
<feature type="domain" description="Solute-binding protein family 5" evidence="5">
    <location>
        <begin position="131"/>
        <end position="551"/>
    </location>
</feature>
<dbReference type="GO" id="GO:0043190">
    <property type="term" value="C:ATP-binding cassette (ABC) transporter complex"/>
    <property type="evidence" value="ECO:0007669"/>
    <property type="project" value="InterPro"/>
</dbReference>
<dbReference type="GO" id="GO:0015833">
    <property type="term" value="P:peptide transport"/>
    <property type="evidence" value="ECO:0007669"/>
    <property type="project" value="TreeGrafter"/>
</dbReference>
<keyword evidence="3" id="KW-0732">Signal</keyword>
<evidence type="ECO:0000256" key="4">
    <source>
        <dbReference type="SAM" id="Phobius"/>
    </source>
</evidence>
<reference evidence="7" key="1">
    <citation type="submission" date="2017-09" db="EMBL/GenBank/DDBJ databases">
        <title>Depth-based differentiation of microbial function through sediment-hosted aquifers and enrichment of novel symbionts in the deep terrestrial subsurface.</title>
        <authorList>
            <person name="Probst A.J."/>
            <person name="Ladd B."/>
            <person name="Jarett J.K."/>
            <person name="Geller-Mcgrath D.E."/>
            <person name="Sieber C.M.K."/>
            <person name="Emerson J.B."/>
            <person name="Anantharaman K."/>
            <person name="Thomas B.C."/>
            <person name="Malmstrom R."/>
            <person name="Stieglmeier M."/>
            <person name="Klingl A."/>
            <person name="Woyke T."/>
            <person name="Ryan C.M."/>
            <person name="Banfield J.F."/>
        </authorList>
    </citation>
    <scope>NUCLEOTIDE SEQUENCE [LARGE SCALE GENOMIC DNA]</scope>
</reference>
<organism evidence="6 7">
    <name type="scientific">Candidatus Magasanikbacteria bacterium CG10_big_fil_rev_8_21_14_0_10_40_10</name>
    <dbReference type="NCBI Taxonomy" id="1974648"/>
    <lineage>
        <taxon>Bacteria</taxon>
        <taxon>Candidatus Magasanikiibacteriota</taxon>
    </lineage>
</organism>
<sequence length="650" mass="74432">MNFKKRLDSLIHRPKKPVDDSLDKILLKKTRQRFLPNYSQIKYLRHFLSKKEKWAIGISVSVLAVSLIAWASVYVYHNQKIVPANGGEYSEGLIGQPKYVNPLFSNTNDIDADLTYLIYSGLFKFGSQQKLLPELASKYIVSADKKTYDINLREDVKWSDGREFTADDVVFTFNTIKNPLVSSPLVSTFQGVEVKKVDKYQVRFTLKEPFAPFLTSLTVGIIPAHIWSEVEPAKIKLAKNNLQPVGTGAWVFNKMIKDQAGNIQQYILQSNPNYYKKPPYLDKITFKFYPDYTTAFSALKTQEIMGLSFVPNNLKKQISNKNFIAYNFNLPQYTALFLNEDNNDSLADEDLRLALWQAVNKTSLAKNLDESIKLIDSPLLGYFTDTTTTFKYPAFNTASSTELLDDNWEKIQPEEYFKLRYDELLSKQEAEIKAITENPSSTPEMVSSSVKKIEDQITESVRKTMDAKQSAYRKDDDDNILELTITTVNNDEYGLVAKEIASMWANVGIKTNIRLIDSPQIPEVIKNRNYEILLYSEIVGADLDPFAFWHSSQSRYPGLNLSGYSNSKADELLEDARGLATETERQSLYARFVNLLIQDIPAIFLYTPNQTFIIDKQIHGIDLNNIFTPSQRYITINDWYIKTQKKLFGN</sequence>
<keyword evidence="4" id="KW-0472">Membrane</keyword>
<evidence type="ECO:0000313" key="7">
    <source>
        <dbReference type="Proteomes" id="UP000231183"/>
    </source>
</evidence>
<comment type="caution">
    <text evidence="6">The sequence shown here is derived from an EMBL/GenBank/DDBJ whole genome shotgun (WGS) entry which is preliminary data.</text>
</comment>
<evidence type="ECO:0000259" key="5">
    <source>
        <dbReference type="Pfam" id="PF00496"/>
    </source>
</evidence>
<dbReference type="EMBL" id="PFBX01000014">
    <property type="protein sequence ID" value="PIT87681.1"/>
    <property type="molecule type" value="Genomic_DNA"/>
</dbReference>
<dbReference type="GO" id="GO:1904680">
    <property type="term" value="F:peptide transmembrane transporter activity"/>
    <property type="evidence" value="ECO:0007669"/>
    <property type="project" value="TreeGrafter"/>
</dbReference>
<dbReference type="PROSITE" id="PS01040">
    <property type="entry name" value="SBP_BACTERIAL_5"/>
    <property type="match status" value="1"/>
</dbReference>
<evidence type="ECO:0000256" key="2">
    <source>
        <dbReference type="ARBA" id="ARBA00022448"/>
    </source>
</evidence>
<keyword evidence="2" id="KW-0813">Transport</keyword>
<dbReference type="Pfam" id="PF00496">
    <property type="entry name" value="SBP_bac_5"/>
    <property type="match status" value="1"/>
</dbReference>
<dbReference type="InterPro" id="IPR023765">
    <property type="entry name" value="SBP_5_CS"/>
</dbReference>
<protein>
    <recommendedName>
        <fullName evidence="5">Solute-binding protein family 5 domain-containing protein</fullName>
    </recommendedName>
</protein>
<dbReference type="Gene3D" id="3.10.105.10">
    <property type="entry name" value="Dipeptide-binding Protein, Domain 3"/>
    <property type="match status" value="1"/>
</dbReference>
<keyword evidence="4" id="KW-1133">Transmembrane helix</keyword>
<dbReference type="GO" id="GO:0042597">
    <property type="term" value="C:periplasmic space"/>
    <property type="evidence" value="ECO:0007669"/>
    <property type="project" value="UniProtKB-ARBA"/>
</dbReference>
<evidence type="ECO:0000313" key="6">
    <source>
        <dbReference type="EMBL" id="PIT87681.1"/>
    </source>
</evidence>
<evidence type="ECO:0000256" key="3">
    <source>
        <dbReference type="ARBA" id="ARBA00022729"/>
    </source>
</evidence>
<feature type="transmembrane region" description="Helical" evidence="4">
    <location>
        <begin position="54"/>
        <end position="76"/>
    </location>
</feature>
<dbReference type="SUPFAM" id="SSF53850">
    <property type="entry name" value="Periplasmic binding protein-like II"/>
    <property type="match status" value="1"/>
</dbReference>
<evidence type="ECO:0000256" key="1">
    <source>
        <dbReference type="ARBA" id="ARBA00005695"/>
    </source>
</evidence>
<gene>
    <name evidence="6" type="ORF">COU31_01895</name>
</gene>
<keyword evidence="4" id="KW-0812">Transmembrane</keyword>
<accession>A0A2M6W4G7</accession>
<dbReference type="PIRSF" id="PIRSF002741">
    <property type="entry name" value="MppA"/>
    <property type="match status" value="1"/>
</dbReference>
<dbReference type="AlphaFoldDB" id="A0A2M6W4G7"/>
<proteinExistence type="inferred from homology"/>